<name>A0A1I7YEW7_9BILA</name>
<evidence type="ECO:0000313" key="1">
    <source>
        <dbReference type="Proteomes" id="UP000095287"/>
    </source>
</evidence>
<dbReference type="Proteomes" id="UP000095287">
    <property type="component" value="Unplaced"/>
</dbReference>
<organism evidence="1 2">
    <name type="scientific">Steinernema glaseri</name>
    <dbReference type="NCBI Taxonomy" id="37863"/>
    <lineage>
        <taxon>Eukaryota</taxon>
        <taxon>Metazoa</taxon>
        <taxon>Ecdysozoa</taxon>
        <taxon>Nematoda</taxon>
        <taxon>Chromadorea</taxon>
        <taxon>Rhabditida</taxon>
        <taxon>Tylenchina</taxon>
        <taxon>Panagrolaimomorpha</taxon>
        <taxon>Strongyloidoidea</taxon>
        <taxon>Steinernematidae</taxon>
        <taxon>Steinernema</taxon>
    </lineage>
</organism>
<protein>
    <submittedName>
        <fullName evidence="2">Uncharacterized protein</fullName>
    </submittedName>
</protein>
<reference evidence="2" key="1">
    <citation type="submission" date="2016-11" db="UniProtKB">
        <authorList>
            <consortium name="WormBaseParasite"/>
        </authorList>
    </citation>
    <scope>IDENTIFICATION</scope>
</reference>
<sequence>MVGRAAKDRKNGIGDICAIPQGGKLTKNQLQSKQKGVRDRSAALEWYSLPVCEKRRGDLASLDGAASRGHTNLISISFRGGRLIASTKQIATTSVLRQRCTGQTRPTIRRTLRRPRRKSEPNFNCEVDGRRDKACEWCGKEQERGDYESVRSVVVSARTFCCCC</sequence>
<dbReference type="AlphaFoldDB" id="A0A1I7YEW7"/>
<accession>A0A1I7YEW7</accession>
<evidence type="ECO:0000313" key="2">
    <source>
        <dbReference type="WBParaSite" id="L893_g15431.t1"/>
    </source>
</evidence>
<dbReference type="WBParaSite" id="L893_g15431.t1">
    <property type="protein sequence ID" value="L893_g15431.t1"/>
    <property type="gene ID" value="L893_g15431"/>
</dbReference>
<keyword evidence="1" id="KW-1185">Reference proteome</keyword>
<proteinExistence type="predicted"/>